<keyword evidence="3" id="KW-0378">Hydrolase</keyword>
<dbReference type="Gene3D" id="3.90.960.10">
    <property type="entry name" value="YbaK/aminoacyl-tRNA synthetase-associated domain"/>
    <property type="match status" value="1"/>
</dbReference>
<dbReference type="EMBL" id="SLYC01000042">
    <property type="protein sequence ID" value="TCP98373.1"/>
    <property type="molecule type" value="Genomic_DNA"/>
</dbReference>
<comment type="similarity">
    <text evidence="1">Belongs to the PRORSD1 family.</text>
</comment>
<protein>
    <submittedName>
        <fullName evidence="3">Ala-tRNA(Pro) hydrolase</fullName>
    </submittedName>
</protein>
<evidence type="ECO:0000313" key="4">
    <source>
        <dbReference type="Proteomes" id="UP000295504"/>
    </source>
</evidence>
<gene>
    <name evidence="3" type="ORF">EDD79_10429</name>
</gene>
<accession>A0A4V2T2R2</accession>
<sequence length="142" mass="16245">MFEQELQIYGILKKLSIDYERYSHPPVSTMKELDSIIESFEEIHCKNIFLRNSKGDKHYLILVKGHKIINLKEIAKTIGSTRLSFASEERLKQYLVQPGAVSPLGLVNDKLKEVIVLVDKDLTTSPKMTFHPNVNTVSITMK</sequence>
<dbReference type="InterPro" id="IPR036754">
    <property type="entry name" value="YbaK/aa-tRNA-synt-asso_dom_sf"/>
</dbReference>
<name>A0A4V2T2R2_9FIRM</name>
<keyword evidence="4" id="KW-1185">Reference proteome</keyword>
<evidence type="ECO:0000256" key="1">
    <source>
        <dbReference type="ARBA" id="ARBA00010201"/>
    </source>
</evidence>
<evidence type="ECO:0000259" key="2">
    <source>
        <dbReference type="Pfam" id="PF04073"/>
    </source>
</evidence>
<reference evidence="3 4" key="1">
    <citation type="submission" date="2019-03" db="EMBL/GenBank/DDBJ databases">
        <title>Genomic Encyclopedia of Type Strains, Phase IV (KMG-IV): sequencing the most valuable type-strain genomes for metagenomic binning, comparative biology and taxonomic classification.</title>
        <authorList>
            <person name="Goeker M."/>
        </authorList>
    </citation>
    <scope>NUCLEOTIDE SEQUENCE [LARGE SCALE GENOMIC DNA]</scope>
    <source>
        <strain evidence="3 4">DSM 100013</strain>
    </source>
</reference>
<dbReference type="SUPFAM" id="SSF55826">
    <property type="entry name" value="YbaK/ProRS associated domain"/>
    <property type="match status" value="1"/>
</dbReference>
<dbReference type="GO" id="GO:0002161">
    <property type="term" value="F:aminoacyl-tRNA deacylase activity"/>
    <property type="evidence" value="ECO:0007669"/>
    <property type="project" value="InterPro"/>
</dbReference>
<feature type="domain" description="YbaK/aminoacyl-tRNA synthetase-associated" evidence="2">
    <location>
        <begin position="24"/>
        <end position="141"/>
    </location>
</feature>
<dbReference type="AlphaFoldDB" id="A0A4V2T2R2"/>
<proteinExistence type="inferred from homology"/>
<dbReference type="PANTHER" id="PTHR31423">
    <property type="entry name" value="YBAK DOMAIN-CONTAINING PROTEIN"/>
    <property type="match status" value="1"/>
</dbReference>
<dbReference type="InterPro" id="IPR007214">
    <property type="entry name" value="YbaK/aa-tRNA-synth-assoc-dom"/>
</dbReference>
<dbReference type="RefSeq" id="WP_243098268.1">
    <property type="nucleotide sequence ID" value="NZ_CP058648.1"/>
</dbReference>
<evidence type="ECO:0000313" key="3">
    <source>
        <dbReference type="EMBL" id="TCP98373.1"/>
    </source>
</evidence>
<comment type="caution">
    <text evidence="3">The sequence shown here is derived from an EMBL/GenBank/DDBJ whole genome shotgun (WGS) entry which is preliminary data.</text>
</comment>
<dbReference type="PANTHER" id="PTHR31423:SF3">
    <property type="entry name" value="PROLYL-TRNA SYNTHETASE ASSOCIATED DOMAIN-CONTAINING PROTEIN 1-RELATED"/>
    <property type="match status" value="1"/>
</dbReference>
<dbReference type="InterPro" id="IPR040285">
    <property type="entry name" value="ProX/PRXD1"/>
</dbReference>
<organism evidence="3 4">
    <name type="scientific">Serpentinicella alkaliphila</name>
    <dbReference type="NCBI Taxonomy" id="1734049"/>
    <lineage>
        <taxon>Bacteria</taxon>
        <taxon>Bacillati</taxon>
        <taxon>Bacillota</taxon>
        <taxon>Clostridia</taxon>
        <taxon>Peptostreptococcales</taxon>
        <taxon>Natronincolaceae</taxon>
        <taxon>Serpentinicella</taxon>
    </lineage>
</organism>
<dbReference type="CDD" id="cd04335">
    <property type="entry name" value="PrdX_deacylase"/>
    <property type="match status" value="1"/>
</dbReference>
<dbReference type="Proteomes" id="UP000295504">
    <property type="component" value="Unassembled WGS sequence"/>
</dbReference>
<dbReference type="Pfam" id="PF04073">
    <property type="entry name" value="tRNA_edit"/>
    <property type="match status" value="1"/>
</dbReference>